<feature type="compositionally biased region" description="Basic residues" evidence="7">
    <location>
        <begin position="9"/>
        <end position="21"/>
    </location>
</feature>
<evidence type="ECO:0000313" key="9">
    <source>
        <dbReference type="EMBL" id="PRT55667.1"/>
    </source>
</evidence>
<feature type="region of interest" description="Disordered" evidence="7">
    <location>
        <begin position="1"/>
        <end position="31"/>
    </location>
</feature>
<dbReference type="GO" id="GO:0005634">
    <property type="term" value="C:nucleus"/>
    <property type="evidence" value="ECO:0007669"/>
    <property type="project" value="UniProtKB-UniRule"/>
</dbReference>
<feature type="DNA-binding region" description="HMG box" evidence="6">
    <location>
        <begin position="27"/>
        <end position="95"/>
    </location>
</feature>
<dbReference type="Proteomes" id="UP000238350">
    <property type="component" value="Unassembled WGS sequence"/>
</dbReference>
<dbReference type="STRING" id="45607.A0A2T0FL19"/>
<evidence type="ECO:0000256" key="5">
    <source>
        <dbReference type="ARBA" id="ARBA00043963"/>
    </source>
</evidence>
<evidence type="ECO:0000256" key="1">
    <source>
        <dbReference type="ARBA" id="ARBA00004286"/>
    </source>
</evidence>
<feature type="domain" description="HMG box" evidence="8">
    <location>
        <begin position="27"/>
        <end position="95"/>
    </location>
</feature>
<dbReference type="EMBL" id="NDIQ01000022">
    <property type="protein sequence ID" value="PRT55667.1"/>
    <property type="molecule type" value="Genomic_DNA"/>
</dbReference>
<dbReference type="PRINTS" id="PR00886">
    <property type="entry name" value="HIGHMOBLTY12"/>
</dbReference>
<dbReference type="Pfam" id="PF00505">
    <property type="entry name" value="HMG_box"/>
    <property type="match status" value="1"/>
</dbReference>
<dbReference type="PANTHER" id="PTHR48112:SF22">
    <property type="entry name" value="MITOCHONDRIAL TRANSCRIPTION FACTOR A, ISOFORM B"/>
    <property type="match status" value="1"/>
</dbReference>
<comment type="subcellular location">
    <subcellularLocation>
        <location evidence="1">Chromosome</location>
    </subcellularLocation>
</comment>
<keyword evidence="2" id="KW-0158">Chromosome</keyword>
<dbReference type="FunFam" id="1.10.30.10:FF:000016">
    <property type="entry name" value="FACT complex subunit SSRP1"/>
    <property type="match status" value="1"/>
</dbReference>
<evidence type="ECO:0000256" key="4">
    <source>
        <dbReference type="ARBA" id="ARBA00023242"/>
    </source>
</evidence>
<dbReference type="GO" id="GO:0005694">
    <property type="term" value="C:chromosome"/>
    <property type="evidence" value="ECO:0007669"/>
    <property type="project" value="UniProtKB-SubCell"/>
</dbReference>
<feature type="region of interest" description="Disordered" evidence="7">
    <location>
        <begin position="67"/>
        <end position="98"/>
    </location>
</feature>
<dbReference type="SMART" id="SM00398">
    <property type="entry name" value="HMG"/>
    <property type="match status" value="1"/>
</dbReference>
<dbReference type="InterPro" id="IPR050342">
    <property type="entry name" value="HMGB"/>
</dbReference>
<gene>
    <name evidence="9" type="ORF">B9G98_03287</name>
</gene>
<dbReference type="OrthoDB" id="1919336at2759"/>
<evidence type="ECO:0000256" key="2">
    <source>
        <dbReference type="ARBA" id="ARBA00022454"/>
    </source>
</evidence>
<keyword evidence="3 6" id="KW-0238">DNA-binding</keyword>
<accession>A0A2T0FL19</accession>
<comment type="caution">
    <text evidence="9">The sequence shown here is derived from an EMBL/GenBank/DDBJ whole genome shotgun (WGS) entry which is preliminary data.</text>
</comment>
<dbReference type="GO" id="GO:0003677">
    <property type="term" value="F:DNA binding"/>
    <property type="evidence" value="ECO:0007669"/>
    <property type="project" value="UniProtKB-UniRule"/>
</dbReference>
<keyword evidence="4 6" id="KW-0539">Nucleus</keyword>
<name>A0A2T0FL19_9ASCO</name>
<keyword evidence="10" id="KW-1185">Reference proteome</keyword>
<evidence type="ECO:0000259" key="8">
    <source>
        <dbReference type="PROSITE" id="PS50118"/>
    </source>
</evidence>
<dbReference type="SUPFAM" id="SSF47095">
    <property type="entry name" value="HMG-box"/>
    <property type="match status" value="1"/>
</dbReference>
<evidence type="ECO:0000256" key="3">
    <source>
        <dbReference type="ARBA" id="ARBA00023125"/>
    </source>
</evidence>
<protein>
    <submittedName>
        <fullName evidence="9">Non-histone chromosomal protein 6</fullName>
    </submittedName>
</protein>
<evidence type="ECO:0000256" key="6">
    <source>
        <dbReference type="PROSITE-ProRule" id="PRU00267"/>
    </source>
</evidence>
<dbReference type="InterPro" id="IPR036910">
    <property type="entry name" value="HMG_box_dom_sf"/>
</dbReference>
<evidence type="ECO:0000313" key="10">
    <source>
        <dbReference type="Proteomes" id="UP000238350"/>
    </source>
</evidence>
<dbReference type="Gene3D" id="1.10.30.10">
    <property type="entry name" value="High mobility group box domain"/>
    <property type="match status" value="1"/>
</dbReference>
<reference evidence="9 10" key="1">
    <citation type="submission" date="2017-04" db="EMBL/GenBank/DDBJ databases">
        <title>Genome sequencing of [Candida] sorbophila.</title>
        <authorList>
            <person name="Ahn J.O."/>
        </authorList>
    </citation>
    <scope>NUCLEOTIDE SEQUENCE [LARGE SCALE GENOMIC DNA]</scope>
    <source>
        <strain evidence="9 10">DS02</strain>
    </source>
</reference>
<proteinExistence type="inferred from homology"/>
<dbReference type="AlphaFoldDB" id="A0A2T0FL19"/>
<sequence length="98" mass="11276">MPKEESAPRARRTRAPTKGRKKDPNAPKRPMTAYMYYANEKREPTKTEFPDLGFGDVHKKIGERWKALSADDKKPYEEKAAADKKRYEDAKAAYKAEA</sequence>
<organism evidence="9 10">
    <name type="scientific">Wickerhamiella sorbophila</name>
    <dbReference type="NCBI Taxonomy" id="45607"/>
    <lineage>
        <taxon>Eukaryota</taxon>
        <taxon>Fungi</taxon>
        <taxon>Dikarya</taxon>
        <taxon>Ascomycota</taxon>
        <taxon>Saccharomycotina</taxon>
        <taxon>Dipodascomycetes</taxon>
        <taxon>Dipodascales</taxon>
        <taxon>Trichomonascaceae</taxon>
        <taxon>Wickerhamiella</taxon>
    </lineage>
</organism>
<dbReference type="PANTHER" id="PTHR48112">
    <property type="entry name" value="HIGH MOBILITY GROUP PROTEIN DSP1"/>
    <property type="match status" value="1"/>
</dbReference>
<comment type="similarity">
    <text evidence="5">Belongs to the NHP6 family.</text>
</comment>
<dbReference type="InterPro" id="IPR009071">
    <property type="entry name" value="HMG_box_dom"/>
</dbReference>
<dbReference type="GeneID" id="36517035"/>
<dbReference type="RefSeq" id="XP_024665612.1">
    <property type="nucleotide sequence ID" value="XM_024809844.1"/>
</dbReference>
<dbReference type="PROSITE" id="PS50118">
    <property type="entry name" value="HMG_BOX_2"/>
    <property type="match status" value="1"/>
</dbReference>
<evidence type="ECO:0000256" key="7">
    <source>
        <dbReference type="SAM" id="MobiDB-lite"/>
    </source>
</evidence>